<dbReference type="PANTHER" id="PTHR45348">
    <property type="entry name" value="HYPOTHETICAL OXIDOREDUCTASE (EUROFUNG)"/>
    <property type="match status" value="1"/>
</dbReference>
<keyword evidence="3" id="KW-1185">Reference proteome</keyword>
<dbReference type="EMBL" id="MU097030">
    <property type="protein sequence ID" value="KAF7845970.1"/>
    <property type="molecule type" value="Genomic_DNA"/>
</dbReference>
<dbReference type="SMART" id="SM00829">
    <property type="entry name" value="PKS_ER"/>
    <property type="match status" value="1"/>
</dbReference>
<dbReference type="SUPFAM" id="SSF50129">
    <property type="entry name" value="GroES-like"/>
    <property type="match status" value="1"/>
</dbReference>
<evidence type="ECO:0000259" key="1">
    <source>
        <dbReference type="SMART" id="SM00829"/>
    </source>
</evidence>
<dbReference type="AlphaFoldDB" id="A0A8T0CF03"/>
<reference evidence="2" key="1">
    <citation type="submission" date="2020-05" db="EMBL/GenBank/DDBJ databases">
        <title>WGS assembly of Corymbia citriodora subspecies variegata.</title>
        <authorList>
            <person name="Barry K."/>
            <person name="Hundley H."/>
            <person name="Shu S."/>
            <person name="Jenkins J."/>
            <person name="Grimwood J."/>
            <person name="Baten A."/>
        </authorList>
    </citation>
    <scope>NUCLEOTIDE SEQUENCE</scope>
    <source>
        <strain evidence="2">CV2-018</strain>
    </source>
</reference>
<protein>
    <recommendedName>
        <fullName evidence="1">Enoyl reductase (ER) domain-containing protein</fullName>
    </recommendedName>
</protein>
<dbReference type="InterPro" id="IPR047122">
    <property type="entry name" value="Trans-enoyl_RdTase-like"/>
</dbReference>
<dbReference type="Gene3D" id="3.90.180.10">
    <property type="entry name" value="Medium-chain alcohol dehydrogenases, catalytic domain"/>
    <property type="match status" value="1"/>
</dbReference>
<dbReference type="CDD" id="cd08249">
    <property type="entry name" value="enoyl_reductase_like"/>
    <property type="match status" value="1"/>
</dbReference>
<dbReference type="InterPro" id="IPR013154">
    <property type="entry name" value="ADH-like_N"/>
</dbReference>
<dbReference type="SUPFAM" id="SSF51735">
    <property type="entry name" value="NAD(P)-binding Rossmann-fold domains"/>
    <property type="match status" value="1"/>
</dbReference>
<dbReference type="PANTHER" id="PTHR45348:SF2">
    <property type="entry name" value="ZINC-TYPE ALCOHOL DEHYDROGENASE-LIKE PROTEIN C2E1P3.01"/>
    <property type="match status" value="1"/>
</dbReference>
<dbReference type="InterPro" id="IPR011032">
    <property type="entry name" value="GroES-like_sf"/>
</dbReference>
<dbReference type="InterPro" id="IPR020843">
    <property type="entry name" value="ER"/>
</dbReference>
<dbReference type="Pfam" id="PF08240">
    <property type="entry name" value="ADH_N"/>
    <property type="match status" value="1"/>
</dbReference>
<evidence type="ECO:0000313" key="2">
    <source>
        <dbReference type="EMBL" id="KAF7845970.1"/>
    </source>
</evidence>
<dbReference type="Proteomes" id="UP000806378">
    <property type="component" value="Unassembled WGS sequence"/>
</dbReference>
<proteinExistence type="predicted"/>
<dbReference type="InterPro" id="IPR036291">
    <property type="entry name" value="NAD(P)-bd_dom_sf"/>
</dbReference>
<dbReference type="Gene3D" id="3.40.50.720">
    <property type="entry name" value="NAD(P)-binding Rossmann-like Domain"/>
    <property type="match status" value="1"/>
</dbReference>
<dbReference type="Gramene" id="rna-gnl|WGS:JABURB|Cocit.L5759.1">
    <property type="protein sequence ID" value="cds-KAF7845970.1"/>
    <property type="gene ID" value="gene-BT93_L5759"/>
</dbReference>
<dbReference type="GO" id="GO:0016651">
    <property type="term" value="F:oxidoreductase activity, acting on NAD(P)H"/>
    <property type="evidence" value="ECO:0007669"/>
    <property type="project" value="InterPro"/>
</dbReference>
<gene>
    <name evidence="2" type="ORF">BT93_L5759</name>
</gene>
<comment type="caution">
    <text evidence="2">The sequence shown here is derived from an EMBL/GenBank/DDBJ whole genome shotgun (WGS) entry which is preliminary data.</text>
</comment>
<name>A0A8T0CF03_CORYI</name>
<dbReference type="Pfam" id="PF00107">
    <property type="entry name" value="ADH_zinc_N"/>
    <property type="match status" value="1"/>
</dbReference>
<organism evidence="2 3">
    <name type="scientific">Corymbia citriodora subsp. variegata</name>
    <dbReference type="NCBI Taxonomy" id="360336"/>
    <lineage>
        <taxon>Eukaryota</taxon>
        <taxon>Viridiplantae</taxon>
        <taxon>Streptophyta</taxon>
        <taxon>Embryophyta</taxon>
        <taxon>Tracheophyta</taxon>
        <taxon>Spermatophyta</taxon>
        <taxon>Magnoliopsida</taxon>
        <taxon>eudicotyledons</taxon>
        <taxon>Gunneridae</taxon>
        <taxon>Pentapetalae</taxon>
        <taxon>rosids</taxon>
        <taxon>malvids</taxon>
        <taxon>Myrtales</taxon>
        <taxon>Myrtaceae</taxon>
        <taxon>Myrtoideae</taxon>
        <taxon>Eucalypteae</taxon>
        <taxon>Corymbia</taxon>
    </lineage>
</organism>
<dbReference type="OrthoDB" id="1744342at2759"/>
<dbReference type="InterPro" id="IPR013149">
    <property type="entry name" value="ADH-like_C"/>
</dbReference>
<accession>A0A8T0CF03</accession>
<sequence>MIRNHAVAMNPIDVKLQKFEIYPLSYPTVLGEDVAGEVISIGSKVTRFQPGDRVTGMTAGFVTKKTTEMAFQQYVILEENLTSEIPDHITYEQAAVLPLGFTTASAGLFNPDLLSLRLPTEPAHAPTSEIVLVWGGASSVGGTAIQLLIAAGYEVFTTASAKNFDVVKKLGASQVFDYNKSDVVEEVVKALQNKTLTGTFDAIGGAAVWEPCIKIIQQSHGNKTLVTTNRQFTEPPADVTIKFCFAVSIRDNNVGEAVWRDFLPKALVAGTLVPYPEPLIAGEGLDSIQTGIDVLAKGVSAQKVVVKL</sequence>
<feature type="domain" description="Enoyl reductase (ER)" evidence="1">
    <location>
        <begin position="3"/>
        <end position="306"/>
    </location>
</feature>
<evidence type="ECO:0000313" key="3">
    <source>
        <dbReference type="Proteomes" id="UP000806378"/>
    </source>
</evidence>